<dbReference type="Proteomes" id="UP000663862">
    <property type="component" value="Unassembled WGS sequence"/>
</dbReference>
<evidence type="ECO:0000313" key="5">
    <source>
        <dbReference type="EMBL" id="CAF4475267.1"/>
    </source>
</evidence>
<dbReference type="Proteomes" id="UP000663873">
    <property type="component" value="Unassembled WGS sequence"/>
</dbReference>
<evidence type="ECO:0000313" key="7">
    <source>
        <dbReference type="EMBL" id="CAF4763582.1"/>
    </source>
</evidence>
<organism evidence="5 9">
    <name type="scientific">Rotaria socialis</name>
    <dbReference type="NCBI Taxonomy" id="392032"/>
    <lineage>
        <taxon>Eukaryota</taxon>
        <taxon>Metazoa</taxon>
        <taxon>Spiralia</taxon>
        <taxon>Gnathifera</taxon>
        <taxon>Rotifera</taxon>
        <taxon>Eurotatoria</taxon>
        <taxon>Bdelloidea</taxon>
        <taxon>Philodinida</taxon>
        <taxon>Philodinidae</taxon>
        <taxon>Rotaria</taxon>
    </lineage>
</organism>
<dbReference type="Proteomes" id="UP000663865">
    <property type="component" value="Unassembled WGS sequence"/>
</dbReference>
<keyword evidence="9" id="KW-1185">Reference proteome</keyword>
<dbReference type="Proteomes" id="UP000663838">
    <property type="component" value="Unassembled WGS sequence"/>
</dbReference>
<dbReference type="AlphaFoldDB" id="A0A820TQI0"/>
<evidence type="ECO:0000313" key="2">
    <source>
        <dbReference type="EMBL" id="CAF3364011.1"/>
    </source>
</evidence>
<sequence>MQPLSVTTSPVGLFENEPRALIFDPNGSVIDPQTNIRPYERTTSIVRHLADFQALVQMPNRKFPTTAILDHLNQTSAENFLQLHLHPNAVVLFYFLFFPNGENLHKAWTERYGPRLIGCDSLTTEFYWDLRDFLNRVNNENISYCTRESSRNRSEGNNGMAYLYEQQRLYRLQLERIYNALLEEHWAMDD</sequence>
<name>A0A820TQI0_9BILA</name>
<dbReference type="EMBL" id="CAJNYV010005069">
    <property type="protein sequence ID" value="CAF3721239.1"/>
    <property type="molecule type" value="Genomic_DNA"/>
</dbReference>
<comment type="caution">
    <text evidence="5">The sequence shown here is derived from an EMBL/GenBank/DDBJ whole genome shotgun (WGS) entry which is preliminary data.</text>
</comment>
<dbReference type="Proteomes" id="UP000663848">
    <property type="component" value="Unassembled WGS sequence"/>
</dbReference>
<dbReference type="EMBL" id="CAJOBR010004033">
    <property type="protein sequence ID" value="CAF4763582.1"/>
    <property type="molecule type" value="Genomic_DNA"/>
</dbReference>
<dbReference type="EMBL" id="CAJNYT010000686">
    <property type="protein sequence ID" value="CAF3364011.1"/>
    <property type="molecule type" value="Genomic_DNA"/>
</dbReference>
<dbReference type="Proteomes" id="UP000663851">
    <property type="component" value="Unassembled WGS sequence"/>
</dbReference>
<evidence type="ECO:0000313" key="3">
    <source>
        <dbReference type="EMBL" id="CAF3721239.1"/>
    </source>
</evidence>
<dbReference type="EMBL" id="CAJOBQ010000634">
    <property type="protein sequence ID" value="CAF4394029.1"/>
    <property type="molecule type" value="Genomic_DNA"/>
</dbReference>
<evidence type="ECO:0000313" key="6">
    <source>
        <dbReference type="EMBL" id="CAF4569395.1"/>
    </source>
</evidence>
<evidence type="ECO:0000313" key="4">
    <source>
        <dbReference type="EMBL" id="CAF4394029.1"/>
    </source>
</evidence>
<evidence type="ECO:0000313" key="1">
    <source>
        <dbReference type="EMBL" id="CAF3358636.1"/>
    </source>
</evidence>
<accession>A0A820TQI0</accession>
<gene>
    <name evidence="2" type="ORF">GRG538_LOCUS6699</name>
    <name evidence="6" type="ORF">HFQ381_LOCUS31921</name>
    <name evidence="3" type="ORF">KIK155_LOCUS27996</name>
    <name evidence="1" type="ORF">KIK155_LOCUS4281</name>
    <name evidence="7" type="ORF">QYT958_LOCUS21762</name>
    <name evidence="8" type="ORF">TOA249_LOCUS25357</name>
    <name evidence="4" type="ORF">TSG867_LOCUS12489</name>
    <name evidence="5" type="ORF">UJA718_LOCUS24506</name>
</gene>
<dbReference type="EMBL" id="CAJNYV010000357">
    <property type="protein sequence ID" value="CAF3358636.1"/>
    <property type="molecule type" value="Genomic_DNA"/>
</dbReference>
<evidence type="ECO:0000313" key="8">
    <source>
        <dbReference type="EMBL" id="CAF4831760.1"/>
    </source>
</evidence>
<evidence type="ECO:0000313" key="9">
    <source>
        <dbReference type="Proteomes" id="UP000663873"/>
    </source>
</evidence>
<proteinExistence type="predicted"/>
<dbReference type="EMBL" id="CAJOBO010007064">
    <property type="protein sequence ID" value="CAF4569395.1"/>
    <property type="molecule type" value="Genomic_DNA"/>
</dbReference>
<dbReference type="Proteomes" id="UP000663872">
    <property type="component" value="Unassembled WGS sequence"/>
</dbReference>
<protein>
    <submittedName>
        <fullName evidence="5">Uncharacterized protein</fullName>
    </submittedName>
</protein>
<dbReference type="EMBL" id="CAJOBS010002736">
    <property type="protein sequence ID" value="CAF4831760.1"/>
    <property type="molecule type" value="Genomic_DNA"/>
</dbReference>
<reference evidence="5" key="1">
    <citation type="submission" date="2021-02" db="EMBL/GenBank/DDBJ databases">
        <authorList>
            <person name="Nowell W R."/>
        </authorList>
    </citation>
    <scope>NUCLEOTIDE SEQUENCE</scope>
</reference>
<dbReference type="EMBL" id="CAJOBP010005673">
    <property type="protein sequence ID" value="CAF4475267.1"/>
    <property type="molecule type" value="Genomic_DNA"/>
</dbReference>